<feature type="chain" id="PRO_5018662196" description="Interferon regulatory factor 2-binding protein 1/2-like C3HC4 zinc finger domain-containing protein" evidence="2">
    <location>
        <begin position="22"/>
        <end position="650"/>
    </location>
</feature>
<dbReference type="OrthoDB" id="45007at2759"/>
<feature type="domain" description="Interferon regulatory factor 2-binding protein 1/2-like C3HC4 zinc finger" evidence="3">
    <location>
        <begin position="447"/>
        <end position="480"/>
    </location>
</feature>
<evidence type="ECO:0000313" key="5">
    <source>
        <dbReference type="Proteomes" id="UP000784294"/>
    </source>
</evidence>
<dbReference type="EMBL" id="CAAALY010001899">
    <property type="protein sequence ID" value="VEL07508.1"/>
    <property type="molecule type" value="Genomic_DNA"/>
</dbReference>
<proteinExistence type="predicted"/>
<evidence type="ECO:0000256" key="1">
    <source>
        <dbReference type="SAM" id="MobiDB-lite"/>
    </source>
</evidence>
<dbReference type="Pfam" id="PF25454">
    <property type="entry name" value="zf-C3HC4_IRF-2BP1_2"/>
    <property type="match status" value="2"/>
</dbReference>
<feature type="region of interest" description="Disordered" evidence="1">
    <location>
        <begin position="500"/>
        <end position="602"/>
    </location>
</feature>
<feature type="domain" description="Interferon regulatory factor 2-binding protein 1/2-like C3HC4 zinc finger" evidence="3">
    <location>
        <begin position="293"/>
        <end position="334"/>
    </location>
</feature>
<keyword evidence="5" id="KW-1185">Reference proteome</keyword>
<feature type="compositionally biased region" description="Acidic residues" evidence="1">
    <location>
        <begin position="356"/>
        <end position="370"/>
    </location>
</feature>
<evidence type="ECO:0000259" key="3">
    <source>
        <dbReference type="Pfam" id="PF25454"/>
    </source>
</evidence>
<comment type="caution">
    <text evidence="4">The sequence shown here is derived from an EMBL/GenBank/DDBJ whole genome shotgun (WGS) entry which is preliminary data.</text>
</comment>
<feature type="compositionally biased region" description="Basic and acidic residues" evidence="1">
    <location>
        <begin position="500"/>
        <end position="511"/>
    </location>
</feature>
<dbReference type="InterPro" id="IPR044882">
    <property type="entry name" value="I2BP1/2_C3HC4-RING_sf"/>
</dbReference>
<feature type="signal peptide" evidence="2">
    <location>
        <begin position="1"/>
        <end position="21"/>
    </location>
</feature>
<dbReference type="SUPFAM" id="SSF57850">
    <property type="entry name" value="RING/U-box"/>
    <property type="match status" value="1"/>
</dbReference>
<evidence type="ECO:0000256" key="2">
    <source>
        <dbReference type="SAM" id="SignalP"/>
    </source>
</evidence>
<accession>A0A3S5BL10</accession>
<protein>
    <recommendedName>
        <fullName evidence="3">Interferon regulatory factor 2-binding protein 1/2-like C3HC4 zinc finger domain-containing protein</fullName>
    </recommendedName>
</protein>
<name>A0A3S5BL10_9PLAT</name>
<dbReference type="InterPro" id="IPR057414">
    <property type="entry name" value="Zf-C3HC4_IRF-2BP1_2"/>
</dbReference>
<sequence>MHLGLPGWLAWLAETGLLVDADDPRQRPSPPDSGLASSADRPVGAIVSAESGEARLEYEVAPNSGRWASLEHLLASLDHLHQQQHRLRLQHQQVMPVSQTLPLHALANHSRPLSPGSLSHQPQRHQQQLLFCPPTLQAQFRQQRPAILPVFSPAPVTGARSGDHNGPIGLGEEWPLTTPSTSLPMAAETAWPVGERLLGQSADGRSPFGCGSLFVTPRKRRALFCSLAAETITSASSTSSTSALTSTPTPTSASSSLDPSAIRAAKEARTDATTTTAPPPQPQTTLGPWLGVHCSLCVRRLEGSHFVQCPAVAKHRFCFDCARAYLLRELRLATCAKSPSTVQMNANANANVDAEANGDSDVDADGDGEEGSAWAAEEVKSDGDGQTEAGVITTSGGENVSSGRPHQRGLPPSSSSAPATAPLTASSSPSPSSAAAAKTVSPAPGNSSRHEIFCPSGQRCVLPGSRAPWAFISAEITAILGRPVGAELVGRAGLSAAASLKERRCDPRPDSSQEAEAEPARESAQQKEDLDGRDLSPGLVRLTGRPGDIEVDLGRRIGGPGTRPAAVDAAKTAHPRLANQSPRPDDSGGPSSPTDWKTPVSMAASQSLAKLAATLGAGRPAAAFASLGLGLGLGLGKTERFSVQPCLLSP</sequence>
<feature type="region of interest" description="Disordered" evidence="1">
    <location>
        <begin position="237"/>
        <end position="285"/>
    </location>
</feature>
<feature type="compositionally biased region" description="Low complexity" evidence="1">
    <location>
        <begin position="237"/>
        <end position="261"/>
    </location>
</feature>
<evidence type="ECO:0000313" key="4">
    <source>
        <dbReference type="EMBL" id="VEL07508.1"/>
    </source>
</evidence>
<gene>
    <name evidence="4" type="ORF">PXEA_LOCUS948</name>
</gene>
<feature type="region of interest" description="Disordered" evidence="1">
    <location>
        <begin position="22"/>
        <end position="43"/>
    </location>
</feature>
<dbReference type="Gene3D" id="1.10.10.1580">
    <property type="entry name" value="Interferon regulatory factor 2-binding protein"/>
    <property type="match status" value="2"/>
</dbReference>
<dbReference type="Proteomes" id="UP000784294">
    <property type="component" value="Unassembled WGS sequence"/>
</dbReference>
<feature type="compositionally biased region" description="Basic and acidic residues" evidence="1">
    <location>
        <begin position="518"/>
        <end position="534"/>
    </location>
</feature>
<feature type="compositionally biased region" description="Low complexity" evidence="1">
    <location>
        <begin position="411"/>
        <end position="444"/>
    </location>
</feature>
<feature type="compositionally biased region" description="Polar residues" evidence="1">
    <location>
        <begin position="392"/>
        <end position="404"/>
    </location>
</feature>
<reference evidence="4" key="1">
    <citation type="submission" date="2018-11" db="EMBL/GenBank/DDBJ databases">
        <authorList>
            <consortium name="Pathogen Informatics"/>
        </authorList>
    </citation>
    <scope>NUCLEOTIDE SEQUENCE</scope>
</reference>
<dbReference type="AlphaFoldDB" id="A0A3S5BL10"/>
<keyword evidence="2" id="KW-0732">Signal</keyword>
<feature type="region of interest" description="Disordered" evidence="1">
    <location>
        <begin position="353"/>
        <end position="450"/>
    </location>
</feature>
<organism evidence="4 5">
    <name type="scientific">Protopolystoma xenopodis</name>
    <dbReference type="NCBI Taxonomy" id="117903"/>
    <lineage>
        <taxon>Eukaryota</taxon>
        <taxon>Metazoa</taxon>
        <taxon>Spiralia</taxon>
        <taxon>Lophotrochozoa</taxon>
        <taxon>Platyhelminthes</taxon>
        <taxon>Monogenea</taxon>
        <taxon>Polyopisthocotylea</taxon>
        <taxon>Polystomatidea</taxon>
        <taxon>Polystomatidae</taxon>
        <taxon>Protopolystoma</taxon>
    </lineage>
</organism>